<organism evidence="1 2">
    <name type="scientific">Streptomyces caledonius</name>
    <dbReference type="NCBI Taxonomy" id="3134107"/>
    <lineage>
        <taxon>Bacteria</taxon>
        <taxon>Bacillati</taxon>
        <taxon>Actinomycetota</taxon>
        <taxon>Actinomycetes</taxon>
        <taxon>Kitasatosporales</taxon>
        <taxon>Streptomycetaceae</taxon>
        <taxon>Streptomyces</taxon>
    </lineage>
</organism>
<name>A0ABU8U856_9ACTN</name>
<dbReference type="Proteomes" id="UP001382904">
    <property type="component" value="Unassembled WGS sequence"/>
</dbReference>
<sequence>MNESWPVAELDAVRRLRVIARSTPGTTFAERLLDAPFDRVWALASDLENQLPLMITDIGSFTVTSAVGERLEARARSPLGLRARFDVVLRPGWCLMQSRFVLGGMAAVAEEGGTRLAFFGGLRLPGIGAADRVLHPLMAPMGARALKRLTDQLDGTPRRRCGPARG</sequence>
<evidence type="ECO:0000313" key="1">
    <source>
        <dbReference type="EMBL" id="MEJ8643343.1"/>
    </source>
</evidence>
<evidence type="ECO:0000313" key="2">
    <source>
        <dbReference type="Proteomes" id="UP001382904"/>
    </source>
</evidence>
<dbReference type="SUPFAM" id="SSF55961">
    <property type="entry name" value="Bet v1-like"/>
    <property type="match status" value="1"/>
</dbReference>
<keyword evidence="2" id="KW-1185">Reference proteome</keyword>
<dbReference type="EMBL" id="JBBKAM010000002">
    <property type="protein sequence ID" value="MEJ8643343.1"/>
    <property type="molecule type" value="Genomic_DNA"/>
</dbReference>
<proteinExistence type="predicted"/>
<protein>
    <recommendedName>
        <fullName evidence="3">SRPBCC family protein</fullName>
    </recommendedName>
</protein>
<reference evidence="1 2" key="1">
    <citation type="submission" date="2024-03" db="EMBL/GenBank/DDBJ databases">
        <title>Novel Streptomyces species of biotechnological and ecological value are a feature of Machair soil.</title>
        <authorList>
            <person name="Prole J.R."/>
            <person name="Goodfellow M."/>
            <person name="Allenby N."/>
            <person name="Ward A.C."/>
        </authorList>
    </citation>
    <scope>NUCLEOTIDE SEQUENCE [LARGE SCALE GENOMIC DNA]</scope>
    <source>
        <strain evidence="1 2">MS1.HAVA.3</strain>
    </source>
</reference>
<gene>
    <name evidence="1" type="ORF">WKI68_22005</name>
</gene>
<accession>A0ABU8U856</accession>
<evidence type="ECO:0008006" key="3">
    <source>
        <dbReference type="Google" id="ProtNLM"/>
    </source>
</evidence>
<comment type="caution">
    <text evidence="1">The sequence shown here is derived from an EMBL/GenBank/DDBJ whole genome shotgun (WGS) entry which is preliminary data.</text>
</comment>